<gene>
    <name evidence="1" type="ORF">SP90_07020</name>
</gene>
<keyword evidence="2" id="KW-1185">Reference proteome</keyword>
<dbReference type="AlphaFoldDB" id="A0A1B7XEV1"/>
<sequence length="68" mass="7904">MQYHIHIKKMASGDYEVHKENCEWCPPQDQLLPVGEFPTAEEALKSAKKQFPEANGCHHCLPDHYKLR</sequence>
<evidence type="ECO:0000313" key="2">
    <source>
        <dbReference type="Proteomes" id="UP000091979"/>
    </source>
</evidence>
<dbReference type="EMBL" id="JXMS01000009">
    <property type="protein sequence ID" value="OBQ52709.1"/>
    <property type="molecule type" value="Genomic_DNA"/>
</dbReference>
<evidence type="ECO:0000313" key="1">
    <source>
        <dbReference type="EMBL" id="OBQ52709.1"/>
    </source>
</evidence>
<protein>
    <submittedName>
        <fullName evidence="1">Uncharacterized protein</fullName>
    </submittedName>
</protein>
<proteinExistence type="predicted"/>
<name>A0A1B7XEV1_9BACT</name>
<organism evidence="1 2">
    <name type="scientific">Halodesulfovibrio spirochaetisodalis</name>
    <dbReference type="NCBI Taxonomy" id="1560234"/>
    <lineage>
        <taxon>Bacteria</taxon>
        <taxon>Pseudomonadati</taxon>
        <taxon>Thermodesulfobacteriota</taxon>
        <taxon>Desulfovibrionia</taxon>
        <taxon>Desulfovibrionales</taxon>
        <taxon>Desulfovibrionaceae</taxon>
        <taxon>Halodesulfovibrio</taxon>
    </lineage>
</organism>
<dbReference type="PATRIC" id="fig|1560234.3.peg.3374"/>
<reference evidence="1 2" key="1">
    <citation type="submission" date="2015-01" db="EMBL/GenBank/DDBJ databases">
        <title>Desulfovibrio sp. JC271 draft genome sequence.</title>
        <authorList>
            <person name="Shivani Y."/>
            <person name="Subhash Y."/>
            <person name="Sasikala C."/>
            <person name="Ramana C.V."/>
        </authorList>
    </citation>
    <scope>NUCLEOTIDE SEQUENCE [LARGE SCALE GENOMIC DNA]</scope>
    <source>
        <strain evidence="1 2">JC271</strain>
    </source>
</reference>
<comment type="caution">
    <text evidence="1">The sequence shown here is derived from an EMBL/GenBank/DDBJ whole genome shotgun (WGS) entry which is preliminary data.</text>
</comment>
<dbReference type="Proteomes" id="UP000091979">
    <property type="component" value="Unassembled WGS sequence"/>
</dbReference>
<accession>A0A1B7XEV1</accession>